<evidence type="ECO:0000256" key="9">
    <source>
        <dbReference type="ARBA" id="ARBA00022824"/>
    </source>
</evidence>
<dbReference type="OrthoDB" id="10252502at2759"/>
<comment type="function">
    <text evidence="12">Mannosyltransferase involved in glycosylphosphatidylinositol-anchor biosynthesis.</text>
</comment>
<dbReference type="GO" id="GO:0005789">
    <property type="term" value="C:endoplasmic reticulum membrane"/>
    <property type="evidence" value="ECO:0007669"/>
    <property type="project" value="UniProtKB-SubCell"/>
</dbReference>
<dbReference type="GO" id="GO:0031501">
    <property type="term" value="C:mannosyltransferase complex"/>
    <property type="evidence" value="ECO:0007669"/>
    <property type="project" value="TreeGrafter"/>
</dbReference>
<dbReference type="GO" id="GO:0006506">
    <property type="term" value="P:GPI anchor biosynthetic process"/>
    <property type="evidence" value="ECO:0007669"/>
    <property type="project" value="UniProtKB-UniPathway"/>
</dbReference>
<evidence type="ECO:0000256" key="6">
    <source>
        <dbReference type="ARBA" id="ARBA00022676"/>
    </source>
</evidence>
<feature type="transmembrane region" description="Helical" evidence="12">
    <location>
        <begin position="7"/>
        <end position="28"/>
    </location>
</feature>
<feature type="transmembrane region" description="Helical" evidence="12">
    <location>
        <begin position="149"/>
        <end position="167"/>
    </location>
</feature>
<evidence type="ECO:0000313" key="14">
    <source>
        <dbReference type="Proteomes" id="UP000800035"/>
    </source>
</evidence>
<keyword evidence="11 12" id="KW-0472">Membrane</keyword>
<keyword evidence="5 12" id="KW-0337">GPI-anchor biosynthesis</keyword>
<accession>A0A6A5TFK8</accession>
<reference evidence="13" key="1">
    <citation type="journal article" date="2020" name="Stud. Mycol.">
        <title>101 Dothideomycetes genomes: a test case for predicting lifestyles and emergence of pathogens.</title>
        <authorList>
            <person name="Haridas S."/>
            <person name="Albert R."/>
            <person name="Binder M."/>
            <person name="Bloem J."/>
            <person name="Labutti K."/>
            <person name="Salamov A."/>
            <person name="Andreopoulos B."/>
            <person name="Baker S."/>
            <person name="Barry K."/>
            <person name="Bills G."/>
            <person name="Bluhm B."/>
            <person name="Cannon C."/>
            <person name="Castanera R."/>
            <person name="Culley D."/>
            <person name="Daum C."/>
            <person name="Ezra D."/>
            <person name="Gonzalez J."/>
            <person name="Henrissat B."/>
            <person name="Kuo A."/>
            <person name="Liang C."/>
            <person name="Lipzen A."/>
            <person name="Lutzoni F."/>
            <person name="Magnuson J."/>
            <person name="Mondo S."/>
            <person name="Nolan M."/>
            <person name="Ohm R."/>
            <person name="Pangilinan J."/>
            <person name="Park H.-J."/>
            <person name="Ramirez L."/>
            <person name="Alfaro M."/>
            <person name="Sun H."/>
            <person name="Tritt A."/>
            <person name="Yoshinaga Y."/>
            <person name="Zwiers L.-H."/>
            <person name="Turgeon B."/>
            <person name="Goodwin S."/>
            <person name="Spatafora J."/>
            <person name="Crous P."/>
            <person name="Grigoriev I."/>
        </authorList>
    </citation>
    <scope>NUCLEOTIDE SEQUENCE</scope>
    <source>
        <strain evidence="13">CBS 675.92</strain>
    </source>
</reference>
<dbReference type="EMBL" id="ML977021">
    <property type="protein sequence ID" value="KAF1950980.1"/>
    <property type="molecule type" value="Genomic_DNA"/>
</dbReference>
<keyword evidence="7 12" id="KW-0808">Transferase</keyword>
<evidence type="ECO:0000256" key="12">
    <source>
        <dbReference type="RuleBase" id="RU363112"/>
    </source>
</evidence>
<feature type="transmembrane region" description="Helical" evidence="12">
    <location>
        <begin position="226"/>
        <end position="243"/>
    </location>
</feature>
<dbReference type="EC" id="2.4.1.-" evidence="12"/>
<evidence type="ECO:0000256" key="3">
    <source>
        <dbReference type="ARBA" id="ARBA00008698"/>
    </source>
</evidence>
<evidence type="ECO:0000256" key="4">
    <source>
        <dbReference type="ARBA" id="ARBA00013795"/>
    </source>
</evidence>
<name>A0A6A5TFK8_9PLEO</name>
<dbReference type="GO" id="GO:0000009">
    <property type="term" value="F:alpha-1,6-mannosyltransferase activity"/>
    <property type="evidence" value="ECO:0007669"/>
    <property type="project" value="InterPro"/>
</dbReference>
<dbReference type="PANTHER" id="PTHR12468:SF2">
    <property type="entry name" value="GPI MANNOSYLTRANSFERASE 2"/>
    <property type="match status" value="1"/>
</dbReference>
<evidence type="ECO:0000256" key="1">
    <source>
        <dbReference type="ARBA" id="ARBA00004477"/>
    </source>
</evidence>
<dbReference type="GO" id="GO:0004376">
    <property type="term" value="F:GPI mannosyltransferase activity"/>
    <property type="evidence" value="ECO:0007669"/>
    <property type="project" value="InterPro"/>
</dbReference>
<keyword evidence="9 12" id="KW-0256">Endoplasmic reticulum</keyword>
<evidence type="ECO:0000256" key="5">
    <source>
        <dbReference type="ARBA" id="ARBA00022502"/>
    </source>
</evidence>
<protein>
    <recommendedName>
        <fullName evidence="4 12">GPI mannosyltransferase 2</fullName>
        <ecNumber evidence="12">2.4.1.-</ecNumber>
    </recommendedName>
</protein>
<keyword evidence="10 12" id="KW-1133">Transmembrane helix</keyword>
<dbReference type="UniPathway" id="UPA00196"/>
<keyword evidence="8 12" id="KW-0812">Transmembrane</keyword>
<comment type="subcellular location">
    <subcellularLocation>
        <location evidence="1 12">Endoplasmic reticulum membrane</location>
        <topology evidence="1 12">Multi-pass membrane protein</topology>
    </subcellularLocation>
</comment>
<feature type="transmembrane region" description="Helical" evidence="12">
    <location>
        <begin position="255"/>
        <end position="275"/>
    </location>
</feature>
<comment type="similarity">
    <text evidence="3 12">Belongs to the PIGV family.</text>
</comment>
<dbReference type="InterPro" id="IPR007315">
    <property type="entry name" value="PIG-V/Gpi18"/>
</dbReference>
<comment type="caution">
    <text evidence="12">Lacks conserved residue(s) required for the propagation of feature annotation.</text>
</comment>
<evidence type="ECO:0000313" key="13">
    <source>
        <dbReference type="EMBL" id="KAF1950980.1"/>
    </source>
</evidence>
<dbReference type="PANTHER" id="PTHR12468">
    <property type="entry name" value="GPI MANNOSYLTRANSFERASE 2"/>
    <property type="match status" value="1"/>
</dbReference>
<feature type="transmembrane region" description="Helical" evidence="12">
    <location>
        <begin position="431"/>
        <end position="453"/>
    </location>
</feature>
<organism evidence="13 14">
    <name type="scientific">Byssothecium circinans</name>
    <dbReference type="NCBI Taxonomy" id="147558"/>
    <lineage>
        <taxon>Eukaryota</taxon>
        <taxon>Fungi</taxon>
        <taxon>Dikarya</taxon>
        <taxon>Ascomycota</taxon>
        <taxon>Pezizomycotina</taxon>
        <taxon>Dothideomycetes</taxon>
        <taxon>Pleosporomycetidae</taxon>
        <taxon>Pleosporales</taxon>
        <taxon>Massarineae</taxon>
        <taxon>Massarinaceae</taxon>
        <taxon>Byssothecium</taxon>
    </lineage>
</organism>
<gene>
    <name evidence="13" type="ORF">CC80DRAFT_496492</name>
</gene>
<keyword evidence="14" id="KW-1185">Reference proteome</keyword>
<keyword evidence="6 12" id="KW-0328">Glycosyltransferase</keyword>
<evidence type="ECO:0000256" key="10">
    <source>
        <dbReference type="ARBA" id="ARBA00022989"/>
    </source>
</evidence>
<feature type="transmembrane region" description="Helical" evidence="12">
    <location>
        <begin position="113"/>
        <end position="137"/>
    </location>
</feature>
<evidence type="ECO:0000256" key="11">
    <source>
        <dbReference type="ARBA" id="ARBA00023136"/>
    </source>
</evidence>
<dbReference type="Proteomes" id="UP000800035">
    <property type="component" value="Unassembled WGS sequence"/>
</dbReference>
<sequence length="456" mass="50942">MILVKKYRVLTAVFFAWKCILFAIAALAPGPGYDTSALILSNPSLRRHAEFKNQDFLGRIALKLFRWDALYFVTAAQRGQVYEQEWAFSWAYSGALRMITRFFFCTETPPLSAFVWTAVAISTLMHLSAVMILFRLLNVLTARRNGGRISFLACILHIMSPAGLFLVSPYAESAFASLNFLGMLCYAQAGLEQSSNRKQTFRQDALILCSGMCFALATVARSNGLLSGLIYLFDFAACVPSVLRSPLSGNGLRRITVICAAGVLVAVGFVAPQYVAYREYCTLGRQITTPWCQRRIPSIYAWVQSTYWNVGLFRYWTLPNLPLFLLAAPMLCLLLQSSIVHLRYSRPRSSGADDHDADVKDRDASQDRALPDHFPQLVFPQLVLAITAATSFHVQIINRISSGYPMWYLSIARWIPSRKVTSENGTSSKKVVIIVRGMIMYAIIQGALFANFLPPA</sequence>
<evidence type="ECO:0000256" key="2">
    <source>
        <dbReference type="ARBA" id="ARBA00004687"/>
    </source>
</evidence>
<feature type="transmembrane region" description="Helical" evidence="12">
    <location>
        <begin position="321"/>
        <end position="342"/>
    </location>
</feature>
<comment type="pathway">
    <text evidence="2 12">Glycolipid biosynthesis; glycosylphosphatidylinositol-anchor biosynthesis.</text>
</comment>
<evidence type="ECO:0000256" key="8">
    <source>
        <dbReference type="ARBA" id="ARBA00022692"/>
    </source>
</evidence>
<proteinExistence type="inferred from homology"/>
<dbReference type="AlphaFoldDB" id="A0A6A5TFK8"/>
<dbReference type="Pfam" id="PF04188">
    <property type="entry name" value="Mannosyl_trans2"/>
    <property type="match status" value="1"/>
</dbReference>
<evidence type="ECO:0000256" key="7">
    <source>
        <dbReference type="ARBA" id="ARBA00022679"/>
    </source>
</evidence>